<name>A0ABV8D469_9BURK</name>
<organism evidence="2 3">
    <name type="scientific">Acidovorax facilis</name>
    <dbReference type="NCBI Taxonomy" id="12917"/>
    <lineage>
        <taxon>Bacteria</taxon>
        <taxon>Pseudomonadati</taxon>
        <taxon>Pseudomonadota</taxon>
        <taxon>Betaproteobacteria</taxon>
        <taxon>Burkholderiales</taxon>
        <taxon>Comamonadaceae</taxon>
        <taxon>Acidovorax</taxon>
    </lineage>
</organism>
<keyword evidence="3" id="KW-1185">Reference proteome</keyword>
<reference evidence="3" key="1">
    <citation type="journal article" date="2019" name="Int. J. Syst. Evol. Microbiol.">
        <title>The Global Catalogue of Microorganisms (GCM) 10K type strain sequencing project: providing services to taxonomists for standard genome sequencing and annotation.</title>
        <authorList>
            <consortium name="The Broad Institute Genomics Platform"/>
            <consortium name="The Broad Institute Genome Sequencing Center for Infectious Disease"/>
            <person name="Wu L."/>
            <person name="Ma J."/>
        </authorList>
    </citation>
    <scope>NUCLEOTIDE SEQUENCE [LARGE SCALE GENOMIC DNA]</scope>
    <source>
        <strain evidence="3">CCUG 2113</strain>
    </source>
</reference>
<sequence>MNTDRRVNTDRRNGQDRRQTEKGPPSNYERRRAVEARQPELTELHLDEEELKALGFIKTTSMPQSPT</sequence>
<proteinExistence type="predicted"/>
<evidence type="ECO:0000256" key="1">
    <source>
        <dbReference type="SAM" id="MobiDB-lite"/>
    </source>
</evidence>
<accession>A0ABV8D469</accession>
<feature type="compositionally biased region" description="Basic and acidic residues" evidence="1">
    <location>
        <begin position="28"/>
        <end position="43"/>
    </location>
</feature>
<dbReference type="Proteomes" id="UP001595693">
    <property type="component" value="Unassembled WGS sequence"/>
</dbReference>
<gene>
    <name evidence="2" type="ORF">ACFOW3_00505</name>
</gene>
<dbReference type="RefSeq" id="WP_082437674.1">
    <property type="nucleotide sequence ID" value="NZ_CP192468.1"/>
</dbReference>
<feature type="region of interest" description="Disordered" evidence="1">
    <location>
        <begin position="1"/>
        <end position="43"/>
    </location>
</feature>
<evidence type="ECO:0000313" key="3">
    <source>
        <dbReference type="Proteomes" id="UP001595693"/>
    </source>
</evidence>
<protein>
    <submittedName>
        <fullName evidence="2">Uncharacterized protein</fullName>
    </submittedName>
</protein>
<comment type="caution">
    <text evidence="2">The sequence shown here is derived from an EMBL/GenBank/DDBJ whole genome shotgun (WGS) entry which is preliminary data.</text>
</comment>
<feature type="compositionally biased region" description="Basic and acidic residues" evidence="1">
    <location>
        <begin position="1"/>
        <end position="21"/>
    </location>
</feature>
<dbReference type="EMBL" id="JBHSAJ010000001">
    <property type="protein sequence ID" value="MFC3933100.1"/>
    <property type="molecule type" value="Genomic_DNA"/>
</dbReference>
<evidence type="ECO:0000313" key="2">
    <source>
        <dbReference type="EMBL" id="MFC3933100.1"/>
    </source>
</evidence>